<dbReference type="NCBIfam" id="TIGR01200">
    <property type="entry name" value="GLPGLI"/>
    <property type="match status" value="1"/>
</dbReference>
<evidence type="ECO:0000313" key="3">
    <source>
        <dbReference type="Proteomes" id="UP001589607"/>
    </source>
</evidence>
<sequence length="273" mass="32069">MKQAHLQLLFLLLTSLLNAQEKQGIVNYGYIKSLIYGQKQGEEYKAQLLFDSKHSYFVTQKDSLEDSENNLAVPIISEANEEGGTNESINIRGSRLITNYVGNQVYFDREKDTLWSYVMGMGNIYIKEKKPTINWTFEKDTKKIGVFTCKKATATFKGRDYTVWYTTAIPIPYGPWKLNGLPGLVLEGYDSEYKIYFYFKNIEYPLKKKIKIDFIKQDVEERFTQWFGYKTYLKHAKYLIEEQHERSLIIAKKHPKFLPTKQKIEELRIEIAE</sequence>
<name>A0ABV5GL50_9FLAO</name>
<dbReference type="Proteomes" id="UP001589607">
    <property type="component" value="Unassembled WGS sequence"/>
</dbReference>
<organism evidence="2 3">
    <name type="scientific">Flavobacterium jumunjinense</name>
    <dbReference type="NCBI Taxonomy" id="998845"/>
    <lineage>
        <taxon>Bacteria</taxon>
        <taxon>Pseudomonadati</taxon>
        <taxon>Bacteroidota</taxon>
        <taxon>Flavobacteriia</taxon>
        <taxon>Flavobacteriales</taxon>
        <taxon>Flavobacteriaceae</taxon>
        <taxon>Flavobacterium</taxon>
    </lineage>
</organism>
<gene>
    <name evidence="2" type="ORF">ACFFVF_06030</name>
</gene>
<accession>A0ABV5GL50</accession>
<feature type="chain" id="PRO_5046358267" evidence="1">
    <location>
        <begin position="20"/>
        <end position="273"/>
    </location>
</feature>
<dbReference type="RefSeq" id="WP_236457667.1">
    <property type="nucleotide sequence ID" value="NZ_CBCSGE010000013.1"/>
</dbReference>
<comment type="caution">
    <text evidence="2">The sequence shown here is derived from an EMBL/GenBank/DDBJ whole genome shotgun (WGS) entry which is preliminary data.</text>
</comment>
<dbReference type="EMBL" id="JBHMEY010000013">
    <property type="protein sequence ID" value="MFB9096066.1"/>
    <property type="molecule type" value="Genomic_DNA"/>
</dbReference>
<dbReference type="Pfam" id="PF09697">
    <property type="entry name" value="Porph_ging"/>
    <property type="match status" value="1"/>
</dbReference>
<evidence type="ECO:0000313" key="2">
    <source>
        <dbReference type="EMBL" id="MFB9096066.1"/>
    </source>
</evidence>
<protein>
    <submittedName>
        <fullName evidence="2">GLPGLI family protein</fullName>
    </submittedName>
</protein>
<proteinExistence type="predicted"/>
<dbReference type="InterPro" id="IPR005901">
    <property type="entry name" value="GLPGLI"/>
</dbReference>
<evidence type="ECO:0000256" key="1">
    <source>
        <dbReference type="SAM" id="SignalP"/>
    </source>
</evidence>
<feature type="signal peptide" evidence="1">
    <location>
        <begin position="1"/>
        <end position="19"/>
    </location>
</feature>
<reference evidence="2 3" key="1">
    <citation type="submission" date="2024-09" db="EMBL/GenBank/DDBJ databases">
        <authorList>
            <person name="Sun Q."/>
            <person name="Mori K."/>
        </authorList>
    </citation>
    <scope>NUCLEOTIDE SEQUENCE [LARGE SCALE GENOMIC DNA]</scope>
    <source>
        <strain evidence="2 3">CECT 7955</strain>
    </source>
</reference>
<keyword evidence="3" id="KW-1185">Reference proteome</keyword>
<keyword evidence="1" id="KW-0732">Signal</keyword>